<dbReference type="AlphaFoldDB" id="A0A4R8DGZ3"/>
<sequence>MLRLAPFTGIQFSYKAMTEVSVTLKTFGDAFIKRRAEDLLVVR</sequence>
<reference evidence="1 2" key="1">
    <citation type="submission" date="2019-03" db="EMBL/GenBank/DDBJ databases">
        <title>Genomic Encyclopedia of Type Strains, Phase IV (KMG-IV): sequencing the most valuable type-strain genomes for metagenomic binning, comparative biology and taxonomic classification.</title>
        <authorList>
            <person name="Goeker M."/>
        </authorList>
    </citation>
    <scope>NUCLEOTIDE SEQUENCE [LARGE SCALE GENOMIC DNA]</scope>
    <source>
        <strain evidence="1 2">DSM 100059</strain>
    </source>
</reference>
<keyword evidence="2" id="KW-1185">Reference proteome</keyword>
<protein>
    <submittedName>
        <fullName evidence="1">Uncharacterized protein</fullName>
    </submittedName>
</protein>
<organism evidence="1 2">
    <name type="scientific">Dinghuibacter silviterrae</name>
    <dbReference type="NCBI Taxonomy" id="1539049"/>
    <lineage>
        <taxon>Bacteria</taxon>
        <taxon>Pseudomonadati</taxon>
        <taxon>Bacteroidota</taxon>
        <taxon>Chitinophagia</taxon>
        <taxon>Chitinophagales</taxon>
        <taxon>Chitinophagaceae</taxon>
        <taxon>Dinghuibacter</taxon>
    </lineage>
</organism>
<gene>
    <name evidence="1" type="ORF">EDB95_4797</name>
</gene>
<evidence type="ECO:0000313" key="2">
    <source>
        <dbReference type="Proteomes" id="UP000294498"/>
    </source>
</evidence>
<name>A0A4R8DGZ3_9BACT</name>
<accession>A0A4R8DGZ3</accession>
<dbReference type="EMBL" id="SODV01000002">
    <property type="protein sequence ID" value="TDW96961.1"/>
    <property type="molecule type" value="Genomic_DNA"/>
</dbReference>
<proteinExistence type="predicted"/>
<dbReference type="Proteomes" id="UP000294498">
    <property type="component" value="Unassembled WGS sequence"/>
</dbReference>
<comment type="caution">
    <text evidence="1">The sequence shown here is derived from an EMBL/GenBank/DDBJ whole genome shotgun (WGS) entry which is preliminary data.</text>
</comment>
<evidence type="ECO:0000313" key="1">
    <source>
        <dbReference type="EMBL" id="TDW96961.1"/>
    </source>
</evidence>